<reference evidence="12" key="1">
    <citation type="journal article" date="2015" name="ISME J.">
        <title>Aquifer environment selects for microbial species cohorts in sediment and groundwater.</title>
        <authorList>
            <person name="Hug L.A."/>
            <person name="Thomas B.C."/>
            <person name="Brown C.T."/>
            <person name="Frischkorn K.R."/>
            <person name="Williams K.H."/>
            <person name="Tringe S.G."/>
            <person name="Banfield J.F."/>
        </authorList>
    </citation>
    <scope>NUCLEOTIDE SEQUENCE</scope>
</reference>
<evidence type="ECO:0000256" key="2">
    <source>
        <dbReference type="ARBA" id="ARBA00009638"/>
    </source>
</evidence>
<dbReference type="InterPro" id="IPR006073">
    <property type="entry name" value="GTP-bd"/>
</dbReference>
<keyword evidence="6" id="KW-0460">Magnesium</keyword>
<organism evidence="12">
    <name type="scientific">uncultured Ignavibacteria bacterium Rifle_16ft_4_minimus_38087</name>
    <dbReference type="NCBI Taxonomy" id="1665104"/>
    <lineage>
        <taxon>Bacteria</taxon>
        <taxon>Pseudomonadati</taxon>
        <taxon>Ignavibacteriota</taxon>
        <taxon>Ignavibacteria</taxon>
        <taxon>environmental samples</taxon>
    </lineage>
</organism>
<name>A0A0H4T6X4_9BACT</name>
<dbReference type="CDD" id="cd01876">
    <property type="entry name" value="YihA_EngB"/>
    <property type="match status" value="1"/>
</dbReference>
<dbReference type="EMBL" id="KT007015">
    <property type="protein sequence ID" value="AKQ03516.1"/>
    <property type="molecule type" value="Genomic_DNA"/>
</dbReference>
<dbReference type="InterPro" id="IPR019987">
    <property type="entry name" value="GTP-bd_ribosome_bio_YsxC"/>
</dbReference>
<dbReference type="Gene3D" id="3.40.50.300">
    <property type="entry name" value="P-loop containing nucleotide triphosphate hydrolases"/>
    <property type="match status" value="1"/>
</dbReference>
<evidence type="ECO:0000256" key="9">
    <source>
        <dbReference type="ARBA" id="ARBA00023306"/>
    </source>
</evidence>
<keyword evidence="8 10" id="KW-0717">Septation</keyword>
<evidence type="ECO:0000313" key="12">
    <source>
        <dbReference type="EMBL" id="AKQ03516.1"/>
    </source>
</evidence>
<dbReference type="GO" id="GO:0000917">
    <property type="term" value="P:division septum assembly"/>
    <property type="evidence" value="ECO:0007669"/>
    <property type="project" value="UniProtKB-KW"/>
</dbReference>
<evidence type="ECO:0000256" key="4">
    <source>
        <dbReference type="ARBA" id="ARBA00022723"/>
    </source>
</evidence>
<evidence type="ECO:0000259" key="11">
    <source>
        <dbReference type="PROSITE" id="PS51706"/>
    </source>
</evidence>
<dbReference type="Pfam" id="PF01926">
    <property type="entry name" value="MMR_HSR1"/>
    <property type="match status" value="1"/>
</dbReference>
<dbReference type="InterPro" id="IPR030393">
    <property type="entry name" value="G_ENGB_dom"/>
</dbReference>
<keyword evidence="5 10" id="KW-0547">Nucleotide-binding</keyword>
<keyword evidence="3 10" id="KW-0132">Cell division</keyword>
<gene>
    <name evidence="10" type="primary">engB</name>
</gene>
<dbReference type="NCBIfam" id="TIGR03598">
    <property type="entry name" value="GTPase_YsxC"/>
    <property type="match status" value="1"/>
</dbReference>
<sequence>MIKISTVEFLQGVADLRQLPKRELREVLFIGRSNVGKSSLLNKLSNRKHLARSSSTPGKTREINYYIVNDEFYFVDLPGYGYAKVPEQMRAGWKKLIEDFLQRGEPIAIAMQLIDSRQEPTPLDLMMMDWLEYYEIPYLLVLTKADKLPVSKLNKQIDIYEKRFQSQRNEGCCKGIIPFSVVSGDGRSGLMKLIEGSFKETKRQKKEAV</sequence>
<dbReference type="AlphaFoldDB" id="A0A0H4T6X4"/>
<evidence type="ECO:0000256" key="10">
    <source>
        <dbReference type="HAMAP-Rule" id="MF_00321"/>
    </source>
</evidence>
<evidence type="ECO:0000256" key="5">
    <source>
        <dbReference type="ARBA" id="ARBA00022741"/>
    </source>
</evidence>
<evidence type="ECO:0000256" key="8">
    <source>
        <dbReference type="ARBA" id="ARBA00023210"/>
    </source>
</evidence>
<evidence type="ECO:0000256" key="6">
    <source>
        <dbReference type="ARBA" id="ARBA00022842"/>
    </source>
</evidence>
<comment type="function">
    <text evidence="10">Necessary for normal cell division and for the maintenance of normal septation.</text>
</comment>
<protein>
    <recommendedName>
        <fullName evidence="10">Probable GTP-binding protein EngB</fullName>
    </recommendedName>
</protein>
<feature type="domain" description="EngB-type G" evidence="11">
    <location>
        <begin position="23"/>
        <end position="200"/>
    </location>
</feature>
<comment type="cofactor">
    <cofactor evidence="1">
        <name>Mg(2+)</name>
        <dbReference type="ChEBI" id="CHEBI:18420"/>
    </cofactor>
</comment>
<dbReference type="HAMAP" id="MF_00321">
    <property type="entry name" value="GTPase_EngB"/>
    <property type="match status" value="1"/>
</dbReference>
<accession>A0A0H4T6X4</accession>
<evidence type="ECO:0000256" key="3">
    <source>
        <dbReference type="ARBA" id="ARBA00022618"/>
    </source>
</evidence>
<proteinExistence type="inferred from homology"/>
<comment type="similarity">
    <text evidence="2 10">Belongs to the TRAFAC class TrmE-Era-EngA-EngB-Septin-like GTPase superfamily. EngB GTPase family.</text>
</comment>
<dbReference type="SUPFAM" id="SSF52540">
    <property type="entry name" value="P-loop containing nucleoside triphosphate hydrolases"/>
    <property type="match status" value="1"/>
</dbReference>
<keyword evidence="9 10" id="KW-0131">Cell cycle</keyword>
<dbReference type="PANTHER" id="PTHR11649:SF13">
    <property type="entry name" value="ENGB-TYPE G DOMAIN-CONTAINING PROTEIN"/>
    <property type="match status" value="1"/>
</dbReference>
<dbReference type="GO" id="GO:0005829">
    <property type="term" value="C:cytosol"/>
    <property type="evidence" value="ECO:0007669"/>
    <property type="project" value="TreeGrafter"/>
</dbReference>
<dbReference type="PROSITE" id="PS51706">
    <property type="entry name" value="G_ENGB"/>
    <property type="match status" value="1"/>
</dbReference>
<dbReference type="PANTHER" id="PTHR11649">
    <property type="entry name" value="MSS1/TRME-RELATED GTP-BINDING PROTEIN"/>
    <property type="match status" value="1"/>
</dbReference>
<dbReference type="GO" id="GO:0005525">
    <property type="term" value="F:GTP binding"/>
    <property type="evidence" value="ECO:0007669"/>
    <property type="project" value="UniProtKB-UniRule"/>
</dbReference>
<keyword evidence="4" id="KW-0479">Metal-binding</keyword>
<dbReference type="InterPro" id="IPR027417">
    <property type="entry name" value="P-loop_NTPase"/>
</dbReference>
<keyword evidence="7 10" id="KW-0342">GTP-binding</keyword>
<dbReference type="GO" id="GO:0046872">
    <property type="term" value="F:metal ion binding"/>
    <property type="evidence" value="ECO:0007669"/>
    <property type="project" value="UniProtKB-KW"/>
</dbReference>
<evidence type="ECO:0000256" key="7">
    <source>
        <dbReference type="ARBA" id="ARBA00023134"/>
    </source>
</evidence>
<dbReference type="FunFam" id="3.40.50.300:FF:000098">
    <property type="entry name" value="Probable GTP-binding protein EngB"/>
    <property type="match status" value="1"/>
</dbReference>
<evidence type="ECO:0000256" key="1">
    <source>
        <dbReference type="ARBA" id="ARBA00001946"/>
    </source>
</evidence>